<dbReference type="Gene3D" id="1.10.4000.10">
    <property type="entry name" value="Flagellar transcriptional activator FlhD"/>
    <property type="match status" value="1"/>
</dbReference>
<dbReference type="Proteomes" id="UP000288212">
    <property type="component" value="Unassembled WGS sequence"/>
</dbReference>
<dbReference type="GO" id="GO:0003677">
    <property type="term" value="F:DNA binding"/>
    <property type="evidence" value="ECO:0007669"/>
    <property type="project" value="UniProtKB-KW"/>
</dbReference>
<comment type="caution">
    <text evidence="9">The sequence shown here is derived from an EMBL/GenBank/DDBJ whole genome shotgun (WGS) entry which is preliminary data.</text>
</comment>
<dbReference type="SUPFAM" id="SSF63592">
    <property type="entry name" value="Flagellar transcriptional activator FlhD"/>
    <property type="match status" value="1"/>
</dbReference>
<keyword evidence="6" id="KW-0010">Activator</keyword>
<dbReference type="AlphaFoldDB" id="A0A432VW46"/>
<keyword evidence="5" id="KW-1015">Disulfide bond</keyword>
<evidence type="ECO:0000313" key="9">
    <source>
        <dbReference type="EMBL" id="RUO20773.1"/>
    </source>
</evidence>
<keyword evidence="9" id="KW-0969">Cilium</keyword>
<keyword evidence="9" id="KW-0282">Flagellum</keyword>
<dbReference type="GO" id="GO:0044780">
    <property type="term" value="P:bacterial-type flagellum assembly"/>
    <property type="evidence" value="ECO:0007669"/>
    <property type="project" value="InterPro"/>
</dbReference>
<keyword evidence="2" id="KW-1005">Bacterial flagellum biogenesis</keyword>
<keyword evidence="7" id="KW-0804">Transcription</keyword>
<dbReference type="Pfam" id="PF05247">
    <property type="entry name" value="FlhD"/>
    <property type="match status" value="1"/>
</dbReference>
<reference evidence="9 10" key="1">
    <citation type="journal article" date="2011" name="Front. Microbiol.">
        <title>Genomic signatures of strain selection and enhancement in Bacillus atrophaeus var. globigii, a historical biowarfare simulant.</title>
        <authorList>
            <person name="Gibbons H.S."/>
            <person name="Broomall S.M."/>
            <person name="McNew L.A."/>
            <person name="Daligault H."/>
            <person name="Chapman C."/>
            <person name="Bruce D."/>
            <person name="Karavis M."/>
            <person name="Krepps M."/>
            <person name="McGregor P.A."/>
            <person name="Hong C."/>
            <person name="Park K.H."/>
            <person name="Akmal A."/>
            <person name="Feldman A."/>
            <person name="Lin J.S."/>
            <person name="Chang W.E."/>
            <person name="Higgs B.W."/>
            <person name="Demirev P."/>
            <person name="Lindquist J."/>
            <person name="Liem A."/>
            <person name="Fochler E."/>
            <person name="Read T.D."/>
            <person name="Tapia R."/>
            <person name="Johnson S."/>
            <person name="Bishop-Lilly K.A."/>
            <person name="Detter C."/>
            <person name="Han C."/>
            <person name="Sozhamannan S."/>
            <person name="Rosenzweig C.N."/>
            <person name="Skowronski E.W."/>
        </authorList>
    </citation>
    <scope>NUCLEOTIDE SEQUENCE [LARGE SCALE GENOMIC DNA]</scope>
    <source>
        <strain evidence="9 10">AK5</strain>
    </source>
</reference>
<keyword evidence="4" id="KW-0238">DNA-binding</keyword>
<keyword evidence="1" id="KW-0963">Cytoplasm</keyword>
<sequence>MSFAKTLEEFQELNVAYLFLMQRMLAEDREAAMFRLKLTAEIADLFESLSVREISWLAAQGQFIMRPCAENAQQLEAILRNKRETGLTETHLAMLMAATR</sequence>
<evidence type="ECO:0000256" key="1">
    <source>
        <dbReference type="ARBA" id="ARBA00022490"/>
    </source>
</evidence>
<evidence type="ECO:0000256" key="6">
    <source>
        <dbReference type="ARBA" id="ARBA00023159"/>
    </source>
</evidence>
<gene>
    <name evidence="9" type="ORF">CWE06_05575</name>
</gene>
<organism evidence="9 10">
    <name type="scientific">Aliidiomarina haloalkalitolerans</name>
    <dbReference type="NCBI Taxonomy" id="859059"/>
    <lineage>
        <taxon>Bacteria</taxon>
        <taxon>Pseudomonadati</taxon>
        <taxon>Pseudomonadota</taxon>
        <taxon>Gammaproteobacteria</taxon>
        <taxon>Alteromonadales</taxon>
        <taxon>Idiomarinaceae</taxon>
        <taxon>Aliidiomarina</taxon>
    </lineage>
</organism>
<dbReference type="InterPro" id="IPR023559">
    <property type="entry name" value="Flagellar_FlhD"/>
</dbReference>
<keyword evidence="3" id="KW-0805">Transcription regulation</keyword>
<accession>A0A432VW46</accession>
<name>A0A432VW46_9GAMM</name>
<comment type="function">
    <text evidence="8">Functions in complex with FlhC as a master transcriptional regulator that regulates transcription of several flagellar and non-flagellar operons by binding to their promoter region. Activates expression of class 2 flagellar genes, including fliA, which is a flagellum-specific sigma factor that turns on the class 3 genes. Also regulates genes whose products function in a variety of physiological pathways.</text>
</comment>
<evidence type="ECO:0000256" key="7">
    <source>
        <dbReference type="ARBA" id="ARBA00023163"/>
    </source>
</evidence>
<dbReference type="InterPro" id="IPR036194">
    <property type="entry name" value="FlhD_sf"/>
</dbReference>
<evidence type="ECO:0000256" key="2">
    <source>
        <dbReference type="ARBA" id="ARBA00022795"/>
    </source>
</evidence>
<dbReference type="RefSeq" id="WP_126791998.1">
    <property type="nucleotide sequence ID" value="NZ_PIPI01000002.1"/>
</dbReference>
<evidence type="ECO:0000313" key="10">
    <source>
        <dbReference type="Proteomes" id="UP000288212"/>
    </source>
</evidence>
<dbReference type="EMBL" id="PIPI01000002">
    <property type="protein sequence ID" value="RUO20773.1"/>
    <property type="molecule type" value="Genomic_DNA"/>
</dbReference>
<evidence type="ECO:0000256" key="4">
    <source>
        <dbReference type="ARBA" id="ARBA00023125"/>
    </source>
</evidence>
<evidence type="ECO:0000256" key="5">
    <source>
        <dbReference type="ARBA" id="ARBA00023157"/>
    </source>
</evidence>
<proteinExistence type="predicted"/>
<keyword evidence="9" id="KW-0966">Cell projection</keyword>
<dbReference type="GO" id="GO:0045893">
    <property type="term" value="P:positive regulation of DNA-templated transcription"/>
    <property type="evidence" value="ECO:0007669"/>
    <property type="project" value="InterPro"/>
</dbReference>
<evidence type="ECO:0000256" key="3">
    <source>
        <dbReference type="ARBA" id="ARBA00023015"/>
    </source>
</evidence>
<dbReference type="OrthoDB" id="5298036at2"/>
<keyword evidence="10" id="KW-1185">Reference proteome</keyword>
<protein>
    <submittedName>
        <fullName evidence="9">Flagellar transcriptional regulator FlhD</fullName>
    </submittedName>
</protein>
<evidence type="ECO:0000256" key="8">
    <source>
        <dbReference type="ARBA" id="ARBA00025431"/>
    </source>
</evidence>